<dbReference type="Gene3D" id="2.60.40.1180">
    <property type="entry name" value="Golgi alpha-mannosidase II"/>
    <property type="match status" value="1"/>
</dbReference>
<dbReference type="EMBL" id="ATMH01007799">
    <property type="protein sequence ID" value="EPY23249.1"/>
    <property type="molecule type" value="Genomic_DNA"/>
</dbReference>
<dbReference type="SUPFAM" id="SSF101601">
    <property type="entry name" value="Smp-1-like"/>
    <property type="match status" value="1"/>
</dbReference>
<name>S9U380_9TRYP</name>
<dbReference type="Pfam" id="PF09149">
    <property type="entry name" value="DUF1935"/>
    <property type="match status" value="1"/>
</dbReference>
<accession>S9U380</accession>
<sequence>MAFYNDTKHLVVRVTAVMSDDSEVRPLGRTALMPLEGKRRLEAVLCVQPQETALFLEGTMRAYKLSYKVFDWT</sequence>
<evidence type="ECO:0000259" key="1">
    <source>
        <dbReference type="Pfam" id="PF09149"/>
    </source>
</evidence>
<organism evidence="2 3">
    <name type="scientific">Strigomonas culicis</name>
    <dbReference type="NCBI Taxonomy" id="28005"/>
    <lineage>
        <taxon>Eukaryota</taxon>
        <taxon>Discoba</taxon>
        <taxon>Euglenozoa</taxon>
        <taxon>Kinetoplastea</taxon>
        <taxon>Metakinetoplastina</taxon>
        <taxon>Trypanosomatida</taxon>
        <taxon>Trypanosomatidae</taxon>
        <taxon>Strigomonadinae</taxon>
        <taxon>Strigomonas</taxon>
    </lineage>
</organism>
<dbReference type="InterPro" id="IPR015232">
    <property type="entry name" value="DUF1935"/>
</dbReference>
<feature type="domain" description="DUF1935" evidence="1">
    <location>
        <begin position="2"/>
        <end position="68"/>
    </location>
</feature>
<dbReference type="PANTHER" id="PTHR47047">
    <property type="entry name" value="PUTATIVE-RELATED-RELATED"/>
    <property type="match status" value="1"/>
</dbReference>
<dbReference type="InterPro" id="IPR036310">
    <property type="entry name" value="Smp-1-like_sf"/>
</dbReference>
<protein>
    <recommendedName>
        <fullName evidence="1">DUF1935 domain-containing protein</fullName>
    </recommendedName>
</protein>
<evidence type="ECO:0000313" key="2">
    <source>
        <dbReference type="EMBL" id="EPY23249.1"/>
    </source>
</evidence>
<dbReference type="OrthoDB" id="2021138at2759"/>
<keyword evidence="3" id="KW-1185">Reference proteome</keyword>
<dbReference type="AlphaFoldDB" id="S9U380"/>
<reference evidence="2 3" key="1">
    <citation type="journal article" date="2013" name="PLoS ONE">
        <title>Predicting the Proteins of Angomonas deanei, Strigomonas culicis and Their Respective Endosymbionts Reveals New Aspects of the Trypanosomatidae Family.</title>
        <authorList>
            <person name="Motta M.C."/>
            <person name="Martins A.C."/>
            <person name="de Souza S.S."/>
            <person name="Catta-Preta C.M."/>
            <person name="Silva R."/>
            <person name="Klein C.C."/>
            <person name="de Almeida L.G."/>
            <person name="de Lima Cunha O."/>
            <person name="Ciapina L.P."/>
            <person name="Brocchi M."/>
            <person name="Colabardini A.C."/>
            <person name="de Araujo Lima B."/>
            <person name="Machado C.R."/>
            <person name="de Almeida Soares C.M."/>
            <person name="Probst C.M."/>
            <person name="de Menezes C.B."/>
            <person name="Thompson C.E."/>
            <person name="Bartholomeu D.C."/>
            <person name="Gradia D.F."/>
            <person name="Pavoni D.P."/>
            <person name="Grisard E.C."/>
            <person name="Fantinatti-Garboggini F."/>
            <person name="Marchini F.K."/>
            <person name="Rodrigues-Luiz G.F."/>
            <person name="Wagner G."/>
            <person name="Goldman G.H."/>
            <person name="Fietto J.L."/>
            <person name="Elias M.C."/>
            <person name="Goldman M.H."/>
            <person name="Sagot M.F."/>
            <person name="Pereira M."/>
            <person name="Stoco P.H."/>
            <person name="de Mendonca-Neto R.P."/>
            <person name="Teixeira S.M."/>
            <person name="Maciel T.E."/>
            <person name="de Oliveira Mendes T.A."/>
            <person name="Urmenyi T.P."/>
            <person name="de Souza W."/>
            <person name="Schenkman S."/>
            <person name="de Vasconcelos A.T."/>
        </authorList>
    </citation>
    <scope>NUCLEOTIDE SEQUENCE [LARGE SCALE GENOMIC DNA]</scope>
</reference>
<gene>
    <name evidence="2" type="ORF">STCU_07799</name>
</gene>
<evidence type="ECO:0000313" key="3">
    <source>
        <dbReference type="Proteomes" id="UP000015354"/>
    </source>
</evidence>
<proteinExistence type="predicted"/>
<dbReference type="Proteomes" id="UP000015354">
    <property type="component" value="Unassembled WGS sequence"/>
</dbReference>
<dbReference type="InterPro" id="IPR013780">
    <property type="entry name" value="Glyco_hydro_b"/>
</dbReference>
<comment type="caution">
    <text evidence="2">The sequence shown here is derived from an EMBL/GenBank/DDBJ whole genome shotgun (WGS) entry which is preliminary data.</text>
</comment>